<gene>
    <name evidence="5" type="ORF">M6B38_238390</name>
</gene>
<feature type="domain" description="WRC" evidence="4">
    <location>
        <begin position="155"/>
        <end position="199"/>
    </location>
</feature>
<dbReference type="Pfam" id="PF08879">
    <property type="entry name" value="WRC"/>
    <property type="match status" value="1"/>
</dbReference>
<accession>A0AAX6DLD4</accession>
<dbReference type="AlphaFoldDB" id="A0AAX6DLD4"/>
<evidence type="ECO:0000313" key="5">
    <source>
        <dbReference type="EMBL" id="KAJ6792587.1"/>
    </source>
</evidence>
<feature type="region of interest" description="Disordered" evidence="3">
    <location>
        <begin position="263"/>
        <end position="307"/>
    </location>
</feature>
<evidence type="ECO:0000256" key="1">
    <source>
        <dbReference type="ARBA" id="ARBA00023242"/>
    </source>
</evidence>
<keyword evidence="6" id="KW-1185">Reference proteome</keyword>
<dbReference type="Proteomes" id="UP001140949">
    <property type="component" value="Unassembled WGS sequence"/>
</dbReference>
<feature type="compositionally biased region" description="Acidic residues" evidence="3">
    <location>
        <begin position="297"/>
        <end position="307"/>
    </location>
</feature>
<feature type="compositionally biased region" description="Low complexity" evidence="3">
    <location>
        <begin position="193"/>
        <end position="204"/>
    </location>
</feature>
<feature type="compositionally biased region" description="Pro residues" evidence="3">
    <location>
        <begin position="23"/>
        <end position="33"/>
    </location>
</feature>
<organism evidence="5 6">
    <name type="scientific">Iris pallida</name>
    <name type="common">Sweet iris</name>
    <dbReference type="NCBI Taxonomy" id="29817"/>
    <lineage>
        <taxon>Eukaryota</taxon>
        <taxon>Viridiplantae</taxon>
        <taxon>Streptophyta</taxon>
        <taxon>Embryophyta</taxon>
        <taxon>Tracheophyta</taxon>
        <taxon>Spermatophyta</taxon>
        <taxon>Magnoliopsida</taxon>
        <taxon>Liliopsida</taxon>
        <taxon>Asparagales</taxon>
        <taxon>Iridaceae</taxon>
        <taxon>Iridoideae</taxon>
        <taxon>Irideae</taxon>
        <taxon>Iris</taxon>
    </lineage>
</organism>
<dbReference type="EMBL" id="JANAVB010043419">
    <property type="protein sequence ID" value="KAJ6792587.1"/>
    <property type="molecule type" value="Genomic_DNA"/>
</dbReference>
<proteinExistence type="predicted"/>
<sequence length="342" mass="37640">MRIRKHAAKLLLGSACLPRHSPPRPPTPPPPPAVDQSAAAGDGPFFCQLNCSPWDVMDYSNFFYFQQEGGEKGMEDIMGNVFGFGDDQGILGISEASMRSVVVAEDENDSNQKKVKKRRRRKKEEENDDDEDGKEKTSNVVTIIAKSVGVGLGVDKVSRICKKNDGKGWHCNRPANPHHTLCDHHLTQLKSYSSTRYNSSSSNNIAREEAVDNRDPVKNQKKDDVSRVKTTRRPKTKAPAAVAGSKSAGDCYYYYSGFGLQGGKSRSDGGRKEEDVEAKELESESGDGGSDAPIAVDDLDNDTVEDDENVKIVGNVVNNKGRIRRNKRGRKPIKARSLKSLM</sequence>
<dbReference type="InterPro" id="IPR014977">
    <property type="entry name" value="WRC_dom"/>
</dbReference>
<protein>
    <recommendedName>
        <fullName evidence="4">WRC domain-containing protein</fullName>
    </recommendedName>
</protein>
<dbReference type="PANTHER" id="PTHR34680">
    <property type="entry name" value="EXPRESSED PROTEIN"/>
    <property type="match status" value="1"/>
</dbReference>
<feature type="region of interest" description="Disordered" evidence="3">
    <location>
        <begin position="193"/>
        <end position="242"/>
    </location>
</feature>
<reference evidence="5" key="1">
    <citation type="journal article" date="2023" name="GigaByte">
        <title>Genome assembly of the bearded iris, Iris pallida Lam.</title>
        <authorList>
            <person name="Bruccoleri R.E."/>
            <person name="Oakeley E.J."/>
            <person name="Faust A.M.E."/>
            <person name="Altorfer M."/>
            <person name="Dessus-Babus S."/>
            <person name="Burckhardt D."/>
            <person name="Oertli M."/>
            <person name="Naumann U."/>
            <person name="Petersen F."/>
            <person name="Wong J."/>
        </authorList>
    </citation>
    <scope>NUCLEOTIDE SEQUENCE</scope>
    <source>
        <strain evidence="5">GSM-AAB239-AS_SAM_17_03QT</strain>
    </source>
</reference>
<evidence type="ECO:0000313" key="6">
    <source>
        <dbReference type="Proteomes" id="UP001140949"/>
    </source>
</evidence>
<evidence type="ECO:0000256" key="3">
    <source>
        <dbReference type="SAM" id="MobiDB-lite"/>
    </source>
</evidence>
<dbReference type="PROSITE" id="PS51667">
    <property type="entry name" value="WRC"/>
    <property type="match status" value="1"/>
</dbReference>
<evidence type="ECO:0000256" key="2">
    <source>
        <dbReference type="PROSITE-ProRule" id="PRU01002"/>
    </source>
</evidence>
<name>A0AAX6DLD4_IRIPA</name>
<feature type="region of interest" description="Disordered" evidence="3">
    <location>
        <begin position="16"/>
        <end position="39"/>
    </location>
</feature>
<feature type="compositionally biased region" description="Basic residues" evidence="3">
    <location>
        <begin position="113"/>
        <end position="122"/>
    </location>
</feature>
<feature type="compositionally biased region" description="Basic and acidic residues" evidence="3">
    <location>
        <begin position="206"/>
        <end position="227"/>
    </location>
</feature>
<evidence type="ECO:0000259" key="4">
    <source>
        <dbReference type="PROSITE" id="PS51667"/>
    </source>
</evidence>
<feature type="region of interest" description="Disordered" evidence="3">
    <location>
        <begin position="103"/>
        <end position="136"/>
    </location>
</feature>
<feature type="compositionally biased region" description="Basic and acidic residues" evidence="3">
    <location>
        <begin position="265"/>
        <end position="282"/>
    </location>
</feature>
<dbReference type="PANTHER" id="PTHR34680:SF3">
    <property type="entry name" value="EXPRESSED PROTEIN"/>
    <property type="match status" value="1"/>
</dbReference>
<comment type="caution">
    <text evidence="5">The sequence shown here is derived from an EMBL/GenBank/DDBJ whole genome shotgun (WGS) entry which is preliminary data.</text>
</comment>
<feature type="region of interest" description="Disordered" evidence="3">
    <location>
        <begin position="321"/>
        <end position="342"/>
    </location>
</feature>
<comment type="caution">
    <text evidence="2">Lacks conserved residue(s) required for the propagation of feature annotation.</text>
</comment>
<reference evidence="5" key="2">
    <citation type="submission" date="2023-04" db="EMBL/GenBank/DDBJ databases">
        <authorList>
            <person name="Bruccoleri R.E."/>
            <person name="Oakeley E.J."/>
            <person name="Faust A.-M."/>
            <person name="Dessus-Babus S."/>
            <person name="Altorfer M."/>
            <person name="Burckhardt D."/>
            <person name="Oertli M."/>
            <person name="Naumann U."/>
            <person name="Petersen F."/>
            <person name="Wong J."/>
        </authorList>
    </citation>
    <scope>NUCLEOTIDE SEQUENCE</scope>
    <source>
        <strain evidence="5">GSM-AAB239-AS_SAM_17_03QT</strain>
        <tissue evidence="5">Leaf</tissue>
    </source>
</reference>
<keyword evidence="1" id="KW-0539">Nucleus</keyword>